<evidence type="ECO:0000256" key="4">
    <source>
        <dbReference type="ARBA" id="ARBA00022692"/>
    </source>
</evidence>
<comment type="similarity">
    <text evidence="10">Belongs to the ELO family.</text>
</comment>
<feature type="transmembrane region" description="Helical" evidence="10">
    <location>
        <begin position="63"/>
        <end position="82"/>
    </location>
</feature>
<evidence type="ECO:0000256" key="6">
    <source>
        <dbReference type="ARBA" id="ARBA00022989"/>
    </source>
</evidence>
<evidence type="ECO:0000256" key="9">
    <source>
        <dbReference type="ARBA" id="ARBA00023160"/>
    </source>
</evidence>
<dbReference type="PANTHER" id="PTHR11157:SF113">
    <property type="entry name" value="ELONGATION OF VERY LONG CHAIN FATTY ACIDS PROTEIN"/>
    <property type="match status" value="1"/>
</dbReference>
<reference evidence="11" key="1">
    <citation type="submission" date="2022-01" db="EMBL/GenBank/DDBJ databases">
        <authorList>
            <person name="King R."/>
        </authorList>
    </citation>
    <scope>NUCLEOTIDE SEQUENCE</scope>
</reference>
<keyword evidence="9 10" id="KW-0275">Fatty acid biosynthesis</keyword>
<evidence type="ECO:0000256" key="2">
    <source>
        <dbReference type="ARBA" id="ARBA00022516"/>
    </source>
</evidence>
<keyword evidence="8 10" id="KW-0472">Membrane</keyword>
<evidence type="ECO:0000256" key="1">
    <source>
        <dbReference type="ARBA" id="ARBA00004141"/>
    </source>
</evidence>
<dbReference type="Proteomes" id="UP001153709">
    <property type="component" value="Chromosome 2"/>
</dbReference>
<evidence type="ECO:0000256" key="7">
    <source>
        <dbReference type="ARBA" id="ARBA00023098"/>
    </source>
</evidence>
<keyword evidence="3 10" id="KW-0808">Transferase</keyword>
<dbReference type="PANTHER" id="PTHR11157">
    <property type="entry name" value="FATTY ACID ACYL TRANSFERASE-RELATED"/>
    <property type="match status" value="1"/>
</dbReference>
<accession>A0A9N9X8M2</accession>
<evidence type="ECO:0000313" key="11">
    <source>
        <dbReference type="EMBL" id="CAG9829106.1"/>
    </source>
</evidence>
<comment type="catalytic activity">
    <reaction evidence="10">
        <text>a very-long-chain acyl-CoA + malonyl-CoA + H(+) = a very-long-chain 3-oxoacyl-CoA + CO2 + CoA</text>
        <dbReference type="Rhea" id="RHEA:32727"/>
        <dbReference type="ChEBI" id="CHEBI:15378"/>
        <dbReference type="ChEBI" id="CHEBI:16526"/>
        <dbReference type="ChEBI" id="CHEBI:57287"/>
        <dbReference type="ChEBI" id="CHEBI:57384"/>
        <dbReference type="ChEBI" id="CHEBI:90725"/>
        <dbReference type="ChEBI" id="CHEBI:90736"/>
        <dbReference type="EC" id="2.3.1.199"/>
    </reaction>
</comment>
<keyword evidence="2 10" id="KW-0444">Lipid biosynthesis</keyword>
<evidence type="ECO:0000256" key="8">
    <source>
        <dbReference type="ARBA" id="ARBA00023136"/>
    </source>
</evidence>
<dbReference type="EMBL" id="OU898277">
    <property type="protein sequence ID" value="CAG9829106.1"/>
    <property type="molecule type" value="Genomic_DNA"/>
</dbReference>
<sequence length="265" mass="31155">MDYLTRKYEELMEKHSDTRVQTWLFMDSPVPTIYIILTYLFTVLYLLPKFMQNRKPFELTTIIRVYNLSQVAACCYLIYMISTSGWIQGDYSFGCQTIDYSSAPNALRLVKAFYLVYWLKFYELFETVLFGLRKKFGQISPLHVYHHASSLTLAFLAAKFIGGGMFALPVMMNLLIHVFMYTYYYLSSFGPEWQASLASWKPKMTMAQMIQFTLMIIHSATAFMPGCEVPKPFFSLYMPNVFLLFKMFFDFYQKSYKKKGDKKLT</sequence>
<keyword evidence="6 10" id="KW-1133">Transmembrane helix</keyword>
<feature type="transmembrane region" description="Helical" evidence="10">
    <location>
        <begin position="112"/>
        <end position="132"/>
    </location>
</feature>
<feature type="transmembrane region" description="Helical" evidence="10">
    <location>
        <begin position="232"/>
        <end position="249"/>
    </location>
</feature>
<dbReference type="Pfam" id="PF01151">
    <property type="entry name" value="ELO"/>
    <property type="match status" value="1"/>
</dbReference>
<dbReference type="EC" id="2.3.1.199" evidence="10"/>
<evidence type="ECO:0000256" key="10">
    <source>
        <dbReference type="RuleBase" id="RU361115"/>
    </source>
</evidence>
<name>A0A9N9X8M2_DIABA</name>
<evidence type="ECO:0000256" key="3">
    <source>
        <dbReference type="ARBA" id="ARBA00022679"/>
    </source>
</evidence>
<dbReference type="GO" id="GO:0034625">
    <property type="term" value="P:fatty acid elongation, monounsaturated fatty acid"/>
    <property type="evidence" value="ECO:0007669"/>
    <property type="project" value="TreeGrafter"/>
</dbReference>
<feature type="transmembrane region" description="Helical" evidence="10">
    <location>
        <begin position="33"/>
        <end position="51"/>
    </location>
</feature>
<keyword evidence="12" id="KW-1185">Reference proteome</keyword>
<gene>
    <name evidence="11" type="ORF">DIABBA_LOCUS2961</name>
</gene>
<dbReference type="GO" id="GO:0019367">
    <property type="term" value="P:fatty acid elongation, saturated fatty acid"/>
    <property type="evidence" value="ECO:0007669"/>
    <property type="project" value="TreeGrafter"/>
</dbReference>
<comment type="subcellular location">
    <subcellularLocation>
        <location evidence="1">Membrane</location>
        <topology evidence="1">Multi-pass membrane protein</topology>
    </subcellularLocation>
</comment>
<dbReference type="GO" id="GO:0005789">
    <property type="term" value="C:endoplasmic reticulum membrane"/>
    <property type="evidence" value="ECO:0007669"/>
    <property type="project" value="TreeGrafter"/>
</dbReference>
<dbReference type="InterPro" id="IPR002076">
    <property type="entry name" value="ELO_fam"/>
</dbReference>
<dbReference type="GO" id="GO:0030148">
    <property type="term" value="P:sphingolipid biosynthetic process"/>
    <property type="evidence" value="ECO:0007669"/>
    <property type="project" value="TreeGrafter"/>
</dbReference>
<dbReference type="OrthoDB" id="434092at2759"/>
<dbReference type="GO" id="GO:0034626">
    <property type="term" value="P:fatty acid elongation, polyunsaturated fatty acid"/>
    <property type="evidence" value="ECO:0007669"/>
    <property type="project" value="TreeGrafter"/>
</dbReference>
<dbReference type="GO" id="GO:0042761">
    <property type="term" value="P:very long-chain fatty acid biosynthetic process"/>
    <property type="evidence" value="ECO:0007669"/>
    <property type="project" value="TreeGrafter"/>
</dbReference>
<dbReference type="AlphaFoldDB" id="A0A9N9X8M2"/>
<organism evidence="11 12">
    <name type="scientific">Diabrotica balteata</name>
    <name type="common">Banded cucumber beetle</name>
    <dbReference type="NCBI Taxonomy" id="107213"/>
    <lineage>
        <taxon>Eukaryota</taxon>
        <taxon>Metazoa</taxon>
        <taxon>Ecdysozoa</taxon>
        <taxon>Arthropoda</taxon>
        <taxon>Hexapoda</taxon>
        <taxon>Insecta</taxon>
        <taxon>Pterygota</taxon>
        <taxon>Neoptera</taxon>
        <taxon>Endopterygota</taxon>
        <taxon>Coleoptera</taxon>
        <taxon>Polyphaga</taxon>
        <taxon>Cucujiformia</taxon>
        <taxon>Chrysomeloidea</taxon>
        <taxon>Chrysomelidae</taxon>
        <taxon>Galerucinae</taxon>
        <taxon>Diabroticina</taxon>
        <taxon>Diabroticites</taxon>
        <taxon>Diabrotica</taxon>
    </lineage>
</organism>
<protein>
    <recommendedName>
        <fullName evidence="10">Elongation of very long chain fatty acids protein</fullName>
        <ecNumber evidence="10">2.3.1.199</ecNumber>
    </recommendedName>
    <alternativeName>
        <fullName evidence="10">Very-long-chain 3-oxoacyl-CoA synthase</fullName>
    </alternativeName>
</protein>
<dbReference type="GO" id="GO:0009922">
    <property type="term" value="F:fatty acid elongase activity"/>
    <property type="evidence" value="ECO:0007669"/>
    <property type="project" value="UniProtKB-EC"/>
</dbReference>
<proteinExistence type="inferred from homology"/>
<keyword evidence="4 10" id="KW-0812">Transmembrane</keyword>
<evidence type="ECO:0000256" key="5">
    <source>
        <dbReference type="ARBA" id="ARBA00022832"/>
    </source>
</evidence>
<keyword evidence="7 10" id="KW-0443">Lipid metabolism</keyword>
<evidence type="ECO:0000313" key="12">
    <source>
        <dbReference type="Proteomes" id="UP001153709"/>
    </source>
</evidence>
<comment type="caution">
    <text evidence="10">Lacks conserved residue(s) required for the propagation of feature annotation.</text>
</comment>
<keyword evidence="5 10" id="KW-0276">Fatty acid metabolism</keyword>